<dbReference type="CDD" id="cd00130">
    <property type="entry name" value="PAS"/>
    <property type="match status" value="4"/>
</dbReference>
<feature type="domain" description="PAS" evidence="6">
    <location>
        <begin position="787"/>
        <end position="859"/>
    </location>
</feature>
<sequence length="915" mass="106711">MSRAFSQLKQVLDFFESPAFLISAIDDKLTVVDINDKLTADSLREKNFKADEDLDYFLKISFKFDDASASKFRKQLKLSDSTPFFEIDFEDRSYKFEYKPLDFEDRTFIFVTVESNKNTSMNRQDSEVQFYKRIFDSLPIGISVNRIDDSKTLYVNSEFSKIYGWEFEDLTDVEAFFQNVYPDEQEREEMKNIILRDIESGDPKRMHWKNVSITTKNGKRKIVNAKNIPLYDQNLIISTVTDVTESTRTQRELENAKTRFGLAAQATSDAVWDWDLSDEELYWSDGYERLFGYKIKGNRVSKSFWESKIHPDDLTSFSDSLKEALNDEDLYKWTFDYRFLDNDKNYANVRENVVILRDLSGKPIRLIGALQDITKPLKRENHLNLLEKLVDGTKDAILVTDVKSNSFLNSEIVYVNSSFQRLFECDSSEIIGKTPQEFYVTPKSADMFLELETELSQWNSVDADILSYTKTDLEFWNNLSITPIVNDEGWFTHWMVVNRNVSDLVTNRHKKELLTFTHSAFQGDDSMESLLCKISLKIEDLLKSEFCEFWLKDYYSDALSKALRFKKGEPVDRDSGLLNYRSEDFANEIFKTAKSKLLIHKNGSNSEEKNNIKLRYGFQIRSHEECLGVVILGFDDAYAREKTLTSIFGEFSLQLGNAISRKRTEKEMGIFFEYTPDFLCIFGKNGYLKKINKRACETLGYDEKTILSTPFLNYIKEEDHEKTLALVRKAREYTGYYSDEIRAITKNRKILHVDWTVFSLDEGDKDVFCVGRDITAYKDNLSSLKTQNEKFKILSETVKEAVWDFDLIEERIIWGKGLKTLFGYDPGKFAVAEEVWLEKLHPEDRKRVKASFDSALDKAEENEWREEYRFKKENGSYAYVLDRGTIVRDGEGKAIRMVGSIQDISEYKHCQKNNS</sequence>
<keyword evidence="4" id="KW-0808">Transferase</keyword>
<dbReference type="GO" id="GO:0004673">
    <property type="term" value="F:protein histidine kinase activity"/>
    <property type="evidence" value="ECO:0007669"/>
    <property type="project" value="UniProtKB-EC"/>
</dbReference>
<evidence type="ECO:0000256" key="1">
    <source>
        <dbReference type="ARBA" id="ARBA00000085"/>
    </source>
</evidence>
<dbReference type="Gene3D" id="3.30.450.20">
    <property type="entry name" value="PAS domain"/>
    <property type="match status" value="5"/>
</dbReference>
<name>A0A6B3QYC5_9FLAO</name>
<evidence type="ECO:0000256" key="2">
    <source>
        <dbReference type="ARBA" id="ARBA00012438"/>
    </source>
</evidence>
<dbReference type="Proteomes" id="UP000478505">
    <property type="component" value="Unassembled WGS sequence"/>
</dbReference>
<feature type="domain" description="PAC" evidence="7">
    <location>
        <begin position="864"/>
        <end position="915"/>
    </location>
</feature>
<dbReference type="Pfam" id="PF13188">
    <property type="entry name" value="PAS_8"/>
    <property type="match status" value="1"/>
</dbReference>
<dbReference type="PANTHER" id="PTHR43304">
    <property type="entry name" value="PHYTOCHROME-LIKE PROTEIN CPH1"/>
    <property type="match status" value="1"/>
</dbReference>
<dbReference type="InterPro" id="IPR052162">
    <property type="entry name" value="Sensor_kinase/Photoreceptor"/>
</dbReference>
<dbReference type="SUPFAM" id="SSF55785">
    <property type="entry name" value="PYP-like sensor domain (PAS domain)"/>
    <property type="match status" value="5"/>
</dbReference>
<dbReference type="InterPro" id="IPR013655">
    <property type="entry name" value="PAS_fold_3"/>
</dbReference>
<evidence type="ECO:0000259" key="6">
    <source>
        <dbReference type="PROSITE" id="PS50112"/>
    </source>
</evidence>
<dbReference type="Pfam" id="PF13426">
    <property type="entry name" value="PAS_9"/>
    <property type="match status" value="1"/>
</dbReference>
<evidence type="ECO:0000256" key="5">
    <source>
        <dbReference type="ARBA" id="ARBA00022777"/>
    </source>
</evidence>
<dbReference type="EMBL" id="JAAIKD010000001">
    <property type="protein sequence ID" value="NEV92668.1"/>
    <property type="molecule type" value="Genomic_DNA"/>
</dbReference>
<evidence type="ECO:0000313" key="8">
    <source>
        <dbReference type="EMBL" id="NEV92668.1"/>
    </source>
</evidence>
<dbReference type="SMART" id="SM00091">
    <property type="entry name" value="PAS"/>
    <property type="match status" value="5"/>
</dbReference>
<dbReference type="NCBIfam" id="TIGR00229">
    <property type="entry name" value="sensory_box"/>
    <property type="match status" value="5"/>
</dbReference>
<dbReference type="PROSITE" id="PS50113">
    <property type="entry name" value="PAC"/>
    <property type="match status" value="2"/>
</dbReference>
<organism evidence="8 9">
    <name type="scientific">Psychroflexus aurantiacus</name>
    <dbReference type="NCBI Taxonomy" id="2709310"/>
    <lineage>
        <taxon>Bacteria</taxon>
        <taxon>Pseudomonadati</taxon>
        <taxon>Bacteroidota</taxon>
        <taxon>Flavobacteriia</taxon>
        <taxon>Flavobacteriales</taxon>
        <taxon>Flavobacteriaceae</taxon>
        <taxon>Psychroflexus</taxon>
    </lineage>
</organism>
<dbReference type="InterPro" id="IPR035965">
    <property type="entry name" value="PAS-like_dom_sf"/>
</dbReference>
<dbReference type="InterPro" id="IPR001610">
    <property type="entry name" value="PAC"/>
</dbReference>
<keyword evidence="3" id="KW-0597">Phosphoprotein</keyword>
<evidence type="ECO:0000256" key="3">
    <source>
        <dbReference type="ARBA" id="ARBA00022553"/>
    </source>
</evidence>
<evidence type="ECO:0000313" key="9">
    <source>
        <dbReference type="Proteomes" id="UP000478505"/>
    </source>
</evidence>
<evidence type="ECO:0000256" key="4">
    <source>
        <dbReference type="ARBA" id="ARBA00022679"/>
    </source>
</evidence>
<dbReference type="RefSeq" id="WP_164003260.1">
    <property type="nucleotide sequence ID" value="NZ_JAAIKD010000001.1"/>
</dbReference>
<dbReference type="Pfam" id="PF08447">
    <property type="entry name" value="PAS_3"/>
    <property type="match status" value="3"/>
</dbReference>
<dbReference type="EC" id="2.7.13.3" evidence="2"/>
<keyword evidence="5" id="KW-0418">Kinase</keyword>
<dbReference type="PANTHER" id="PTHR43304:SF1">
    <property type="entry name" value="PAC DOMAIN-CONTAINING PROTEIN"/>
    <property type="match status" value="1"/>
</dbReference>
<reference evidence="8 9" key="1">
    <citation type="submission" date="2020-02" db="EMBL/GenBank/DDBJ databases">
        <title>Flavobacteriaceae Psychroflexus bacterium YR1-1, complete genome.</title>
        <authorList>
            <person name="Li Y."/>
            <person name="Wu S."/>
        </authorList>
    </citation>
    <scope>NUCLEOTIDE SEQUENCE [LARGE SCALE GENOMIC DNA]</scope>
    <source>
        <strain evidence="8 9">YR1-1</strain>
    </source>
</reference>
<dbReference type="PROSITE" id="PS50112">
    <property type="entry name" value="PAS"/>
    <property type="match status" value="5"/>
</dbReference>
<proteinExistence type="predicted"/>
<evidence type="ECO:0000259" key="7">
    <source>
        <dbReference type="PROSITE" id="PS50113"/>
    </source>
</evidence>
<feature type="domain" description="PAS" evidence="6">
    <location>
        <begin position="127"/>
        <end position="201"/>
    </location>
</feature>
<dbReference type="InterPro" id="IPR000014">
    <property type="entry name" value="PAS"/>
</dbReference>
<feature type="domain" description="PAS" evidence="6">
    <location>
        <begin position="664"/>
        <end position="734"/>
    </location>
</feature>
<accession>A0A6B3QYC5</accession>
<protein>
    <recommendedName>
        <fullName evidence="2">histidine kinase</fullName>
        <ecNumber evidence="2">2.7.13.3</ecNumber>
    </recommendedName>
</protein>
<keyword evidence="9" id="KW-1185">Reference proteome</keyword>
<dbReference type="SMART" id="SM00086">
    <property type="entry name" value="PAC"/>
    <property type="match status" value="5"/>
</dbReference>
<comment type="caution">
    <text evidence="8">The sequence shown here is derived from an EMBL/GenBank/DDBJ whole genome shotgun (WGS) entry which is preliminary data.</text>
</comment>
<dbReference type="InterPro" id="IPR000700">
    <property type="entry name" value="PAS-assoc_C"/>
</dbReference>
<gene>
    <name evidence="8" type="ORF">G3567_00725</name>
</gene>
<feature type="domain" description="PAC" evidence="7">
    <location>
        <begin position="333"/>
        <end position="385"/>
    </location>
</feature>
<dbReference type="AlphaFoldDB" id="A0A6B3QYC5"/>
<comment type="catalytic activity">
    <reaction evidence="1">
        <text>ATP + protein L-histidine = ADP + protein N-phospho-L-histidine.</text>
        <dbReference type="EC" id="2.7.13.3"/>
    </reaction>
</comment>
<feature type="domain" description="PAS" evidence="6">
    <location>
        <begin position="382"/>
        <end position="434"/>
    </location>
</feature>
<feature type="domain" description="PAS" evidence="6">
    <location>
        <begin position="256"/>
        <end position="328"/>
    </location>
</feature>